<dbReference type="AlphaFoldDB" id="A0AAJ6QUB6"/>
<proteinExistence type="predicted"/>
<dbReference type="KEGG" id="goe:100899758"/>
<dbReference type="Proteomes" id="UP000694867">
    <property type="component" value="Unplaced"/>
</dbReference>
<reference evidence="2" key="1">
    <citation type="submission" date="2025-08" db="UniProtKB">
        <authorList>
            <consortium name="RefSeq"/>
        </authorList>
    </citation>
    <scope>IDENTIFICATION</scope>
</reference>
<name>A0AAJ6QUB6_9ACAR</name>
<keyword evidence="1" id="KW-1185">Reference proteome</keyword>
<sequence length="249" mass="28353">MPRPKAAPFYLFLQHLKEEHRRETGVYMAPDRIHSYAAAKWAELDATGKNHWKGVAERKNAEARLVPPQIRIPVKNTVPFELKSRSQQMLQKVEEFLDWCGSERLSLMSREFISCSITPFFKSAGNSEVFYPGEICLVRWSISRGVKELYQVYLDPDVGDAKHVVPKEFKDWCTILTCKDHTTIAKEIVQFIGRAGGILVRESQMTKIDSCLNFFFEKVDHKIQTLDQEPRGSACKATACTPESGVLGI</sequence>
<dbReference type="RefSeq" id="XP_003744186.1">
    <property type="nucleotide sequence ID" value="XM_003744138.2"/>
</dbReference>
<evidence type="ECO:0000313" key="1">
    <source>
        <dbReference type="Proteomes" id="UP000694867"/>
    </source>
</evidence>
<gene>
    <name evidence="2" type="primary">LOC100899758</name>
</gene>
<evidence type="ECO:0000313" key="2">
    <source>
        <dbReference type="RefSeq" id="XP_003744186.1"/>
    </source>
</evidence>
<dbReference type="GeneID" id="100899758"/>
<accession>A0AAJ6QUB6</accession>
<protein>
    <submittedName>
        <fullName evidence="2">Uncharacterized protein LOC100899758</fullName>
    </submittedName>
</protein>
<organism evidence="1 2">
    <name type="scientific">Galendromus occidentalis</name>
    <name type="common">western predatory mite</name>
    <dbReference type="NCBI Taxonomy" id="34638"/>
    <lineage>
        <taxon>Eukaryota</taxon>
        <taxon>Metazoa</taxon>
        <taxon>Ecdysozoa</taxon>
        <taxon>Arthropoda</taxon>
        <taxon>Chelicerata</taxon>
        <taxon>Arachnida</taxon>
        <taxon>Acari</taxon>
        <taxon>Parasitiformes</taxon>
        <taxon>Mesostigmata</taxon>
        <taxon>Gamasina</taxon>
        <taxon>Phytoseioidea</taxon>
        <taxon>Phytoseiidae</taxon>
        <taxon>Typhlodrominae</taxon>
        <taxon>Galendromus</taxon>
    </lineage>
</organism>